<evidence type="ECO:0000256" key="4">
    <source>
        <dbReference type="ARBA" id="ARBA00032089"/>
    </source>
</evidence>
<dbReference type="NCBIfam" id="TIGR00219">
    <property type="entry name" value="mreC"/>
    <property type="match status" value="1"/>
</dbReference>
<evidence type="ECO:0000256" key="8">
    <source>
        <dbReference type="SAM" id="Phobius"/>
    </source>
</evidence>
<name>A0A9X3YLH9_9GAMM</name>
<feature type="region of interest" description="Disordered" evidence="7">
    <location>
        <begin position="279"/>
        <end position="313"/>
    </location>
</feature>
<evidence type="ECO:0000313" key="11">
    <source>
        <dbReference type="Proteomes" id="UP001139971"/>
    </source>
</evidence>
<feature type="domain" description="Rod shape-determining protein MreC beta-barrel core" evidence="9">
    <location>
        <begin position="134"/>
        <end position="276"/>
    </location>
</feature>
<accession>A0A9X3YLH9</accession>
<comment type="caution">
    <text evidence="10">The sequence shown here is derived from an EMBL/GenBank/DDBJ whole genome shotgun (WGS) entry which is preliminary data.</text>
</comment>
<evidence type="ECO:0000313" key="10">
    <source>
        <dbReference type="EMBL" id="MDC8013789.1"/>
    </source>
</evidence>
<evidence type="ECO:0000256" key="1">
    <source>
        <dbReference type="ARBA" id="ARBA00009369"/>
    </source>
</evidence>
<evidence type="ECO:0000256" key="7">
    <source>
        <dbReference type="SAM" id="MobiDB-lite"/>
    </source>
</evidence>
<dbReference type="Proteomes" id="UP001139971">
    <property type="component" value="Unassembled WGS sequence"/>
</dbReference>
<dbReference type="Pfam" id="PF04085">
    <property type="entry name" value="MreC"/>
    <property type="match status" value="1"/>
</dbReference>
<keyword evidence="3 5" id="KW-0133">Cell shape</keyword>
<dbReference type="AlphaFoldDB" id="A0A9X3YLH9"/>
<dbReference type="InterPro" id="IPR042175">
    <property type="entry name" value="Cell/Rod_MreC_2"/>
</dbReference>
<feature type="transmembrane region" description="Helical" evidence="8">
    <location>
        <begin position="12"/>
        <end position="35"/>
    </location>
</feature>
<dbReference type="Gene3D" id="2.40.10.350">
    <property type="entry name" value="Rod shape-determining protein MreC, domain 2"/>
    <property type="match status" value="1"/>
</dbReference>
<dbReference type="InterPro" id="IPR055342">
    <property type="entry name" value="MreC_beta-barrel_core"/>
</dbReference>
<dbReference type="GO" id="GO:0008360">
    <property type="term" value="P:regulation of cell shape"/>
    <property type="evidence" value="ECO:0007669"/>
    <property type="project" value="UniProtKB-KW"/>
</dbReference>
<reference evidence="10" key="1">
    <citation type="submission" date="2023-02" db="EMBL/GenBank/DDBJ databases">
        <title>Tahibacter soli sp. nov. isolated from soil.</title>
        <authorList>
            <person name="Baek J.H."/>
            <person name="Lee J.K."/>
            <person name="Choi D.G."/>
            <person name="Jeon C.O."/>
        </authorList>
    </citation>
    <scope>NUCLEOTIDE SEQUENCE</scope>
    <source>
        <strain evidence="10">BL</strain>
    </source>
</reference>
<feature type="compositionally biased region" description="Pro residues" evidence="7">
    <location>
        <begin position="297"/>
        <end position="307"/>
    </location>
</feature>
<dbReference type="InterPro" id="IPR042177">
    <property type="entry name" value="Cell/Rod_1"/>
</dbReference>
<evidence type="ECO:0000256" key="2">
    <source>
        <dbReference type="ARBA" id="ARBA00013855"/>
    </source>
</evidence>
<keyword evidence="11" id="KW-1185">Reference proteome</keyword>
<keyword evidence="6" id="KW-0175">Coiled coil</keyword>
<evidence type="ECO:0000256" key="3">
    <source>
        <dbReference type="ARBA" id="ARBA00022960"/>
    </source>
</evidence>
<sequence length="313" mass="32457">MAIARNDSSPLFAAGATSTLRLIVYLAAGVALMVADHRGRYLETVRQYLHLAIEPVYRIAAMPADAARSLRLAVSDRQALTQENQRLREALLLTQARLNRLGAVAEQNTRLKELLEVQHSLGMGVQLAKLIDVVLDPSRQRIMLDAGANQGITVGQAVLDAYGVMGQISEVLPTTSSAILITDRSHAVPVTIERTGLRTIAYGNGTTDQLEVPNIPVSADVKAGDKLVTSGLGGGFPAGFPVGVIDSVSADASGMFAAALARPAAALERSGDVLLLRPLAEPVGPPAPAASGGPPVDTSPPPVPAAPPAGGAR</sequence>
<keyword evidence="8" id="KW-0812">Transmembrane</keyword>
<organism evidence="10 11">
    <name type="scientific">Tahibacter soli</name>
    <dbReference type="NCBI Taxonomy" id="2983605"/>
    <lineage>
        <taxon>Bacteria</taxon>
        <taxon>Pseudomonadati</taxon>
        <taxon>Pseudomonadota</taxon>
        <taxon>Gammaproteobacteria</taxon>
        <taxon>Lysobacterales</taxon>
        <taxon>Rhodanobacteraceae</taxon>
        <taxon>Tahibacter</taxon>
    </lineage>
</organism>
<comment type="function">
    <text evidence="5">Involved in formation and maintenance of cell shape.</text>
</comment>
<dbReference type="PANTHER" id="PTHR34138:SF1">
    <property type="entry name" value="CELL SHAPE-DETERMINING PROTEIN MREC"/>
    <property type="match status" value="1"/>
</dbReference>
<feature type="coiled-coil region" evidence="6">
    <location>
        <begin position="70"/>
        <end position="97"/>
    </location>
</feature>
<keyword evidence="8" id="KW-1133">Transmembrane helix</keyword>
<comment type="similarity">
    <text evidence="1 5">Belongs to the MreC family.</text>
</comment>
<proteinExistence type="inferred from homology"/>
<dbReference type="InterPro" id="IPR007221">
    <property type="entry name" value="MreC"/>
</dbReference>
<dbReference type="RefSeq" id="WP_263541436.1">
    <property type="nucleotide sequence ID" value="NZ_JAOVZO020000018.1"/>
</dbReference>
<dbReference type="PIRSF" id="PIRSF038471">
    <property type="entry name" value="MreC"/>
    <property type="match status" value="1"/>
</dbReference>
<protein>
    <recommendedName>
        <fullName evidence="2 5">Cell shape-determining protein MreC</fullName>
    </recommendedName>
    <alternativeName>
        <fullName evidence="4 5">Cell shape protein MreC</fullName>
    </alternativeName>
</protein>
<keyword evidence="8" id="KW-0472">Membrane</keyword>
<evidence type="ECO:0000256" key="5">
    <source>
        <dbReference type="PIRNR" id="PIRNR038471"/>
    </source>
</evidence>
<evidence type="ECO:0000259" key="9">
    <source>
        <dbReference type="Pfam" id="PF04085"/>
    </source>
</evidence>
<evidence type="ECO:0000256" key="6">
    <source>
        <dbReference type="SAM" id="Coils"/>
    </source>
</evidence>
<gene>
    <name evidence="10" type="primary">mreC</name>
    <name evidence="10" type="ORF">OD750_014700</name>
</gene>
<dbReference type="GO" id="GO:0005886">
    <property type="term" value="C:plasma membrane"/>
    <property type="evidence" value="ECO:0007669"/>
    <property type="project" value="TreeGrafter"/>
</dbReference>
<dbReference type="PANTHER" id="PTHR34138">
    <property type="entry name" value="CELL SHAPE-DETERMINING PROTEIN MREC"/>
    <property type="match status" value="1"/>
</dbReference>
<dbReference type="EMBL" id="JAOVZO020000018">
    <property type="protein sequence ID" value="MDC8013789.1"/>
    <property type="molecule type" value="Genomic_DNA"/>
</dbReference>
<dbReference type="Gene3D" id="2.40.10.340">
    <property type="entry name" value="Rod shape-determining protein MreC, domain 1"/>
    <property type="match status" value="1"/>
</dbReference>